<dbReference type="GO" id="GO:0006352">
    <property type="term" value="P:DNA-templated transcription initiation"/>
    <property type="evidence" value="ECO:0007669"/>
    <property type="project" value="InterPro"/>
</dbReference>
<feature type="region of interest" description="Disordered" evidence="5">
    <location>
        <begin position="296"/>
        <end position="338"/>
    </location>
</feature>
<dbReference type="GO" id="GO:0006362">
    <property type="term" value="P:transcription elongation by RNA polymerase I"/>
    <property type="evidence" value="ECO:0007669"/>
    <property type="project" value="TreeGrafter"/>
</dbReference>
<dbReference type="InterPro" id="IPR041901">
    <property type="entry name" value="RNAP_I_Rpa43_N"/>
</dbReference>
<evidence type="ECO:0000259" key="6">
    <source>
        <dbReference type="Pfam" id="PF17875"/>
    </source>
</evidence>
<dbReference type="InterPro" id="IPR041178">
    <property type="entry name" value="RPA43_OB"/>
</dbReference>
<comment type="subcellular location">
    <subcellularLocation>
        <location evidence="1">Nucleus</location>
    </subcellularLocation>
</comment>
<dbReference type="Pfam" id="PF17875">
    <property type="entry name" value="RPA43_OB"/>
    <property type="match status" value="1"/>
</dbReference>
<dbReference type="Gene3D" id="3.30.1490.120">
    <property type="entry name" value="RNA polymerase Rpb7-like, N-terminal domain"/>
    <property type="match status" value="1"/>
</dbReference>
<protein>
    <recommendedName>
        <fullName evidence="6">RPA43 OB domain-containing protein</fullName>
    </recommendedName>
</protein>
<dbReference type="OrthoDB" id="10250504at2759"/>
<dbReference type="AlphaFoldDB" id="A0A9P5XJ03"/>
<evidence type="ECO:0000313" key="7">
    <source>
        <dbReference type="EMBL" id="KAF9452342.1"/>
    </source>
</evidence>
<feature type="domain" description="RPA43 OB" evidence="6">
    <location>
        <begin position="119"/>
        <end position="236"/>
    </location>
</feature>
<comment type="caution">
    <text evidence="7">The sequence shown here is derived from an EMBL/GenBank/DDBJ whole genome shotgun (WGS) entry which is preliminary data.</text>
</comment>
<evidence type="ECO:0000256" key="4">
    <source>
        <dbReference type="ARBA" id="ARBA00023242"/>
    </source>
</evidence>
<proteinExistence type="predicted"/>
<evidence type="ECO:0000256" key="5">
    <source>
        <dbReference type="SAM" id="MobiDB-lite"/>
    </source>
</evidence>
<feature type="compositionally biased region" description="Basic and acidic residues" evidence="5">
    <location>
        <begin position="297"/>
        <end position="308"/>
    </location>
</feature>
<name>A0A9P5XJ03_9AGAR</name>
<keyword evidence="3" id="KW-0804">Transcription</keyword>
<keyword evidence="2" id="KW-0240">DNA-directed RNA polymerase</keyword>
<dbReference type="PANTHER" id="PTHR12709:SF5">
    <property type="entry name" value="DNA-DIRECTED RNA POLYMERASE I SUBUNIT RPA43"/>
    <property type="match status" value="1"/>
</dbReference>
<organism evidence="7 8">
    <name type="scientific">Macrolepiota fuliginosa MF-IS2</name>
    <dbReference type="NCBI Taxonomy" id="1400762"/>
    <lineage>
        <taxon>Eukaryota</taxon>
        <taxon>Fungi</taxon>
        <taxon>Dikarya</taxon>
        <taxon>Basidiomycota</taxon>
        <taxon>Agaricomycotina</taxon>
        <taxon>Agaricomycetes</taxon>
        <taxon>Agaricomycetidae</taxon>
        <taxon>Agaricales</taxon>
        <taxon>Agaricineae</taxon>
        <taxon>Agaricaceae</taxon>
        <taxon>Macrolepiota</taxon>
    </lineage>
</organism>
<dbReference type="Proteomes" id="UP000807342">
    <property type="component" value="Unassembled WGS sequence"/>
</dbReference>
<dbReference type="Gene3D" id="2.40.50.1060">
    <property type="match status" value="1"/>
</dbReference>
<dbReference type="GO" id="GO:0005736">
    <property type="term" value="C:RNA polymerase I complex"/>
    <property type="evidence" value="ECO:0007669"/>
    <property type="project" value="TreeGrafter"/>
</dbReference>
<feature type="compositionally biased region" description="Acidic residues" evidence="5">
    <location>
        <begin position="171"/>
        <end position="184"/>
    </location>
</feature>
<keyword evidence="4" id="KW-0539">Nucleus</keyword>
<sequence>MAQSTHESASKKRKSRLETTSSPKKKTKKSSKADADSSEGEFHVINASLSLSVPPIFANNPRAGVEEMLDSMVMRYIPAFRGVVLSHSNLTLTDKRATIKADCPFLVCNVVFDATVWSPRVGMKLGTYLGKVNLCSPDHVSLLIHRTFNASIPRHHISTDDWDFEYGPAENDPEYGPEAQEYEDSEGKSEQEGQESVGKWTNRLTGEKLGGEQGYLEFTVIGLTVANEMLSLQGSIQHDPFSPKHVARMHETRQTEDAETDMDKIEAELEEDSEDDEAGSEVDTFKLLGHKAARAIAVDKQKQKHEESQPEVPKKKKRKGHKEDEQVPESKKKRKKTK</sequence>
<dbReference type="EMBL" id="MU151072">
    <property type="protein sequence ID" value="KAF9452342.1"/>
    <property type="molecule type" value="Genomic_DNA"/>
</dbReference>
<evidence type="ECO:0000256" key="3">
    <source>
        <dbReference type="ARBA" id="ARBA00023163"/>
    </source>
</evidence>
<accession>A0A9P5XJ03</accession>
<dbReference type="CDD" id="cd04328">
    <property type="entry name" value="RNAP_I_Rpa43_N"/>
    <property type="match status" value="1"/>
</dbReference>
<keyword evidence="8" id="KW-1185">Reference proteome</keyword>
<feature type="compositionally biased region" description="Basic and acidic residues" evidence="5">
    <location>
        <begin position="321"/>
        <end position="330"/>
    </location>
</feature>
<feature type="region of interest" description="Disordered" evidence="5">
    <location>
        <begin position="163"/>
        <end position="204"/>
    </location>
</feature>
<evidence type="ECO:0000256" key="1">
    <source>
        <dbReference type="ARBA" id="ARBA00004123"/>
    </source>
</evidence>
<dbReference type="PANTHER" id="PTHR12709">
    <property type="entry name" value="DNA-DIRECTED RNA POLYMERASE II, III"/>
    <property type="match status" value="1"/>
</dbReference>
<feature type="region of interest" description="Disordered" evidence="5">
    <location>
        <begin position="1"/>
        <end position="37"/>
    </location>
</feature>
<reference evidence="7" key="1">
    <citation type="submission" date="2020-11" db="EMBL/GenBank/DDBJ databases">
        <authorList>
            <consortium name="DOE Joint Genome Institute"/>
            <person name="Ahrendt S."/>
            <person name="Riley R."/>
            <person name="Andreopoulos W."/>
            <person name="Labutti K."/>
            <person name="Pangilinan J."/>
            <person name="Ruiz-Duenas F.J."/>
            <person name="Barrasa J.M."/>
            <person name="Sanchez-Garcia M."/>
            <person name="Camarero S."/>
            <person name="Miyauchi S."/>
            <person name="Serrano A."/>
            <person name="Linde D."/>
            <person name="Babiker R."/>
            <person name="Drula E."/>
            <person name="Ayuso-Fernandez I."/>
            <person name="Pacheco R."/>
            <person name="Padilla G."/>
            <person name="Ferreira P."/>
            <person name="Barriuso J."/>
            <person name="Kellner H."/>
            <person name="Castanera R."/>
            <person name="Alfaro M."/>
            <person name="Ramirez L."/>
            <person name="Pisabarro A.G."/>
            <person name="Kuo A."/>
            <person name="Tritt A."/>
            <person name="Lipzen A."/>
            <person name="He G."/>
            <person name="Yan M."/>
            <person name="Ng V."/>
            <person name="Cullen D."/>
            <person name="Martin F."/>
            <person name="Rosso M.-N."/>
            <person name="Henrissat B."/>
            <person name="Hibbett D."/>
            <person name="Martinez A.T."/>
            <person name="Grigoriev I.V."/>
        </authorList>
    </citation>
    <scope>NUCLEOTIDE SEQUENCE</scope>
    <source>
        <strain evidence="7">MF-IS2</strain>
    </source>
</reference>
<dbReference type="InterPro" id="IPR045113">
    <property type="entry name" value="Rpb7-like"/>
</dbReference>
<evidence type="ECO:0000313" key="8">
    <source>
        <dbReference type="Proteomes" id="UP000807342"/>
    </source>
</evidence>
<dbReference type="InterPro" id="IPR036898">
    <property type="entry name" value="RNA_pol_Rpb7-like_N_sf"/>
</dbReference>
<evidence type="ECO:0000256" key="2">
    <source>
        <dbReference type="ARBA" id="ARBA00022478"/>
    </source>
</evidence>
<gene>
    <name evidence="7" type="ORF">P691DRAFT_772335</name>
</gene>